<dbReference type="EMBL" id="JAIWYP010000007">
    <property type="protein sequence ID" value="KAH3796275.1"/>
    <property type="molecule type" value="Genomic_DNA"/>
</dbReference>
<keyword evidence="2" id="KW-1185">Reference proteome</keyword>
<dbReference type="AlphaFoldDB" id="A0A9D4FGS6"/>
<reference evidence="1" key="1">
    <citation type="journal article" date="2019" name="bioRxiv">
        <title>The Genome of the Zebra Mussel, Dreissena polymorpha: A Resource for Invasive Species Research.</title>
        <authorList>
            <person name="McCartney M.A."/>
            <person name="Auch B."/>
            <person name="Kono T."/>
            <person name="Mallez S."/>
            <person name="Zhang Y."/>
            <person name="Obille A."/>
            <person name="Becker A."/>
            <person name="Abrahante J.E."/>
            <person name="Garbe J."/>
            <person name="Badalamenti J.P."/>
            <person name="Herman A."/>
            <person name="Mangelson H."/>
            <person name="Liachko I."/>
            <person name="Sullivan S."/>
            <person name="Sone E.D."/>
            <person name="Koren S."/>
            <person name="Silverstein K.A.T."/>
            <person name="Beckman K.B."/>
            <person name="Gohl D.M."/>
        </authorList>
    </citation>
    <scope>NUCLEOTIDE SEQUENCE</scope>
    <source>
        <strain evidence="1">Duluth1</strain>
        <tissue evidence="1">Whole animal</tissue>
    </source>
</reference>
<accession>A0A9D4FGS6</accession>
<protein>
    <submittedName>
        <fullName evidence="1">Uncharacterized protein</fullName>
    </submittedName>
</protein>
<gene>
    <name evidence="1" type="ORF">DPMN_149843</name>
</gene>
<name>A0A9D4FGS6_DREPO</name>
<comment type="caution">
    <text evidence="1">The sequence shown here is derived from an EMBL/GenBank/DDBJ whole genome shotgun (WGS) entry which is preliminary data.</text>
</comment>
<evidence type="ECO:0000313" key="1">
    <source>
        <dbReference type="EMBL" id="KAH3796275.1"/>
    </source>
</evidence>
<organism evidence="1 2">
    <name type="scientific">Dreissena polymorpha</name>
    <name type="common">Zebra mussel</name>
    <name type="synonym">Mytilus polymorpha</name>
    <dbReference type="NCBI Taxonomy" id="45954"/>
    <lineage>
        <taxon>Eukaryota</taxon>
        <taxon>Metazoa</taxon>
        <taxon>Spiralia</taxon>
        <taxon>Lophotrochozoa</taxon>
        <taxon>Mollusca</taxon>
        <taxon>Bivalvia</taxon>
        <taxon>Autobranchia</taxon>
        <taxon>Heteroconchia</taxon>
        <taxon>Euheterodonta</taxon>
        <taxon>Imparidentia</taxon>
        <taxon>Neoheterodontei</taxon>
        <taxon>Myida</taxon>
        <taxon>Dreissenoidea</taxon>
        <taxon>Dreissenidae</taxon>
        <taxon>Dreissena</taxon>
    </lineage>
</organism>
<sequence length="92" mass="11109">MDMETYMTSAICTEHTEVLVFERKHYERLFVKKHQRTIDVMRRRLEVKLNTRTSVLKVLVPLRTGQRFRNLSLPRRQCEVGKLFLLRNSRFG</sequence>
<evidence type="ECO:0000313" key="2">
    <source>
        <dbReference type="Proteomes" id="UP000828390"/>
    </source>
</evidence>
<dbReference type="Proteomes" id="UP000828390">
    <property type="component" value="Unassembled WGS sequence"/>
</dbReference>
<proteinExistence type="predicted"/>
<reference evidence="1" key="2">
    <citation type="submission" date="2020-11" db="EMBL/GenBank/DDBJ databases">
        <authorList>
            <person name="McCartney M.A."/>
            <person name="Auch B."/>
            <person name="Kono T."/>
            <person name="Mallez S."/>
            <person name="Becker A."/>
            <person name="Gohl D.M."/>
            <person name="Silverstein K.A.T."/>
            <person name="Koren S."/>
            <person name="Bechman K.B."/>
            <person name="Herman A."/>
            <person name="Abrahante J.E."/>
            <person name="Garbe J."/>
        </authorList>
    </citation>
    <scope>NUCLEOTIDE SEQUENCE</scope>
    <source>
        <strain evidence="1">Duluth1</strain>
        <tissue evidence="1">Whole animal</tissue>
    </source>
</reference>